<organism evidence="1 2">
    <name type="scientific">Dentiscutata heterogama</name>
    <dbReference type="NCBI Taxonomy" id="1316150"/>
    <lineage>
        <taxon>Eukaryota</taxon>
        <taxon>Fungi</taxon>
        <taxon>Fungi incertae sedis</taxon>
        <taxon>Mucoromycota</taxon>
        <taxon>Glomeromycotina</taxon>
        <taxon>Glomeromycetes</taxon>
        <taxon>Diversisporales</taxon>
        <taxon>Gigasporaceae</taxon>
        <taxon>Dentiscutata</taxon>
    </lineage>
</organism>
<proteinExistence type="predicted"/>
<keyword evidence="2" id="KW-1185">Reference proteome</keyword>
<name>A0ACA9NDX0_9GLOM</name>
<evidence type="ECO:0000313" key="2">
    <source>
        <dbReference type="Proteomes" id="UP000789702"/>
    </source>
</evidence>
<sequence>MKVTSQHANRNFQPSWKTEFPWLEYDTHNNRIFCVLCHNYNKKNVFVMNGVTNIKLYAIKEHAKTKDHTDSYRKNEKLNVLPEHINLMKIIYCLAKNNIPLNKFKPLAYLGYAIEAPYLVSEDHLITYKNNSCTRKLLSSISVTIEESIWKELSLATAIGIIVNESTDISTKSYIIIYVKYLIN</sequence>
<accession>A0ACA9NDX0</accession>
<dbReference type="EMBL" id="CAJVPU010014509">
    <property type="protein sequence ID" value="CAG8640672.1"/>
    <property type="molecule type" value="Genomic_DNA"/>
</dbReference>
<protein>
    <submittedName>
        <fullName evidence="1">12987_t:CDS:1</fullName>
    </submittedName>
</protein>
<reference evidence="1" key="1">
    <citation type="submission" date="2021-06" db="EMBL/GenBank/DDBJ databases">
        <authorList>
            <person name="Kallberg Y."/>
            <person name="Tangrot J."/>
            <person name="Rosling A."/>
        </authorList>
    </citation>
    <scope>NUCLEOTIDE SEQUENCE</scope>
    <source>
        <strain evidence="1">IL203A</strain>
    </source>
</reference>
<dbReference type="Proteomes" id="UP000789702">
    <property type="component" value="Unassembled WGS sequence"/>
</dbReference>
<gene>
    <name evidence="1" type="ORF">DHETER_LOCUS8831</name>
</gene>
<comment type="caution">
    <text evidence="1">The sequence shown here is derived from an EMBL/GenBank/DDBJ whole genome shotgun (WGS) entry which is preliminary data.</text>
</comment>
<evidence type="ECO:0000313" key="1">
    <source>
        <dbReference type="EMBL" id="CAG8640672.1"/>
    </source>
</evidence>
<feature type="non-terminal residue" evidence="1">
    <location>
        <position position="184"/>
    </location>
</feature>